<evidence type="ECO:0000259" key="2">
    <source>
        <dbReference type="Pfam" id="PF17106"/>
    </source>
</evidence>
<organism evidence="3 4">
    <name type="scientific">Aspergillus versicolor CBS 583.65</name>
    <dbReference type="NCBI Taxonomy" id="1036611"/>
    <lineage>
        <taxon>Eukaryota</taxon>
        <taxon>Fungi</taxon>
        <taxon>Dikarya</taxon>
        <taxon>Ascomycota</taxon>
        <taxon>Pezizomycotina</taxon>
        <taxon>Eurotiomycetes</taxon>
        <taxon>Eurotiomycetidae</taxon>
        <taxon>Eurotiales</taxon>
        <taxon>Aspergillaceae</taxon>
        <taxon>Aspergillus</taxon>
        <taxon>Aspergillus subgen. Nidulantes</taxon>
    </lineage>
</organism>
<dbReference type="STRING" id="1036611.A0A1L9Q3J1"/>
<evidence type="ECO:0000259" key="1">
    <source>
        <dbReference type="Pfam" id="PF01048"/>
    </source>
</evidence>
<name>A0A1L9Q3J1_ASPVE</name>
<dbReference type="OrthoDB" id="1577640at2759"/>
<dbReference type="SUPFAM" id="SSF53167">
    <property type="entry name" value="Purine and uridine phosphorylases"/>
    <property type="match status" value="1"/>
</dbReference>
<evidence type="ECO:0000313" key="4">
    <source>
        <dbReference type="Proteomes" id="UP000184073"/>
    </source>
</evidence>
<dbReference type="InterPro" id="IPR035994">
    <property type="entry name" value="Nucleoside_phosphorylase_sf"/>
</dbReference>
<dbReference type="RefSeq" id="XP_040674107.1">
    <property type="nucleotide sequence ID" value="XM_040818651.1"/>
</dbReference>
<dbReference type="GO" id="GO:0009116">
    <property type="term" value="P:nucleoside metabolic process"/>
    <property type="evidence" value="ECO:0007669"/>
    <property type="project" value="InterPro"/>
</dbReference>
<dbReference type="Pfam" id="PF01048">
    <property type="entry name" value="PNP_UDP_1"/>
    <property type="match status" value="1"/>
</dbReference>
<dbReference type="GO" id="GO:0003824">
    <property type="term" value="F:catalytic activity"/>
    <property type="evidence" value="ECO:0007669"/>
    <property type="project" value="InterPro"/>
</dbReference>
<reference evidence="4" key="1">
    <citation type="journal article" date="2017" name="Genome Biol.">
        <title>Comparative genomics reveals high biological diversity and specific adaptations in the industrially and medically important fungal genus Aspergillus.</title>
        <authorList>
            <person name="de Vries R.P."/>
            <person name="Riley R."/>
            <person name="Wiebenga A."/>
            <person name="Aguilar-Osorio G."/>
            <person name="Amillis S."/>
            <person name="Uchima C.A."/>
            <person name="Anderluh G."/>
            <person name="Asadollahi M."/>
            <person name="Askin M."/>
            <person name="Barry K."/>
            <person name="Battaglia E."/>
            <person name="Bayram O."/>
            <person name="Benocci T."/>
            <person name="Braus-Stromeyer S.A."/>
            <person name="Caldana C."/>
            <person name="Canovas D."/>
            <person name="Cerqueira G.C."/>
            <person name="Chen F."/>
            <person name="Chen W."/>
            <person name="Choi C."/>
            <person name="Clum A."/>
            <person name="Dos Santos R.A."/>
            <person name="Damasio A.R."/>
            <person name="Diallinas G."/>
            <person name="Emri T."/>
            <person name="Fekete E."/>
            <person name="Flipphi M."/>
            <person name="Freyberg S."/>
            <person name="Gallo A."/>
            <person name="Gournas C."/>
            <person name="Habgood R."/>
            <person name="Hainaut M."/>
            <person name="Harispe M.L."/>
            <person name="Henrissat B."/>
            <person name="Hilden K.S."/>
            <person name="Hope R."/>
            <person name="Hossain A."/>
            <person name="Karabika E."/>
            <person name="Karaffa L."/>
            <person name="Karanyi Z."/>
            <person name="Krasevec N."/>
            <person name="Kuo A."/>
            <person name="Kusch H."/>
            <person name="LaButti K."/>
            <person name="Lagendijk E.L."/>
            <person name="Lapidus A."/>
            <person name="Levasseur A."/>
            <person name="Lindquist E."/>
            <person name="Lipzen A."/>
            <person name="Logrieco A.F."/>
            <person name="MacCabe A."/>
            <person name="Maekelae M.R."/>
            <person name="Malavazi I."/>
            <person name="Melin P."/>
            <person name="Meyer V."/>
            <person name="Mielnichuk N."/>
            <person name="Miskei M."/>
            <person name="Molnar A.P."/>
            <person name="Mule G."/>
            <person name="Ngan C.Y."/>
            <person name="Orejas M."/>
            <person name="Orosz E."/>
            <person name="Ouedraogo J.P."/>
            <person name="Overkamp K.M."/>
            <person name="Park H.-S."/>
            <person name="Perrone G."/>
            <person name="Piumi F."/>
            <person name="Punt P.J."/>
            <person name="Ram A.F."/>
            <person name="Ramon A."/>
            <person name="Rauscher S."/>
            <person name="Record E."/>
            <person name="Riano-Pachon D.M."/>
            <person name="Robert V."/>
            <person name="Roehrig J."/>
            <person name="Ruller R."/>
            <person name="Salamov A."/>
            <person name="Salih N.S."/>
            <person name="Samson R.A."/>
            <person name="Sandor E."/>
            <person name="Sanguinetti M."/>
            <person name="Schuetze T."/>
            <person name="Sepcic K."/>
            <person name="Shelest E."/>
            <person name="Sherlock G."/>
            <person name="Sophianopoulou V."/>
            <person name="Squina F.M."/>
            <person name="Sun H."/>
            <person name="Susca A."/>
            <person name="Todd R.B."/>
            <person name="Tsang A."/>
            <person name="Unkles S.E."/>
            <person name="van de Wiele N."/>
            <person name="van Rossen-Uffink D."/>
            <person name="Oliveira J.V."/>
            <person name="Vesth T.C."/>
            <person name="Visser J."/>
            <person name="Yu J.-H."/>
            <person name="Zhou M."/>
            <person name="Andersen M.R."/>
            <person name="Archer D.B."/>
            <person name="Baker S.E."/>
            <person name="Benoit I."/>
            <person name="Brakhage A.A."/>
            <person name="Braus G.H."/>
            <person name="Fischer R."/>
            <person name="Frisvad J.C."/>
            <person name="Goldman G.H."/>
            <person name="Houbraken J."/>
            <person name="Oakley B."/>
            <person name="Pocsi I."/>
            <person name="Scazzocchio C."/>
            <person name="Seiboth B."/>
            <person name="vanKuyk P.A."/>
            <person name="Wortman J."/>
            <person name="Dyer P.S."/>
            <person name="Grigoriev I.V."/>
        </authorList>
    </citation>
    <scope>NUCLEOTIDE SEQUENCE [LARGE SCALE GENOMIC DNA]</scope>
    <source>
        <strain evidence="4">CBS 583.65</strain>
    </source>
</reference>
<dbReference type="GeneID" id="63734162"/>
<evidence type="ECO:0000313" key="3">
    <source>
        <dbReference type="EMBL" id="OJJ08345.1"/>
    </source>
</evidence>
<accession>A0A1L9Q3J1</accession>
<dbReference type="InterPro" id="IPR031353">
    <property type="entry name" value="NACHT_sigma"/>
</dbReference>
<evidence type="ECO:0008006" key="5">
    <source>
        <dbReference type="Google" id="ProtNLM"/>
    </source>
</evidence>
<feature type="domain" description="NACHT-NTPase sigma" evidence="2">
    <location>
        <begin position="329"/>
        <end position="368"/>
    </location>
</feature>
<dbReference type="PANTHER" id="PTHR46082">
    <property type="entry name" value="ATP/GTP-BINDING PROTEIN-RELATED"/>
    <property type="match status" value="1"/>
</dbReference>
<dbReference type="VEuPathDB" id="FungiDB:ASPVEDRAFT_89572"/>
<dbReference type="PANTHER" id="PTHR46082:SF11">
    <property type="entry name" value="AAA+ ATPASE DOMAIN-CONTAINING PROTEIN-RELATED"/>
    <property type="match status" value="1"/>
</dbReference>
<keyword evidence="4" id="KW-1185">Reference proteome</keyword>
<dbReference type="Proteomes" id="UP000184073">
    <property type="component" value="Unassembled WGS sequence"/>
</dbReference>
<dbReference type="CDD" id="cd09008">
    <property type="entry name" value="MTAN"/>
    <property type="match status" value="1"/>
</dbReference>
<gene>
    <name evidence="3" type="ORF">ASPVEDRAFT_89572</name>
</gene>
<dbReference type="InterPro" id="IPR053137">
    <property type="entry name" value="NLR-like"/>
</dbReference>
<dbReference type="InterPro" id="IPR000845">
    <property type="entry name" value="Nucleoside_phosphorylase_d"/>
</dbReference>
<dbReference type="Pfam" id="PF17106">
    <property type="entry name" value="NACHT_sigma"/>
    <property type="match status" value="1"/>
</dbReference>
<dbReference type="AlphaFoldDB" id="A0A1L9Q3J1"/>
<proteinExistence type="predicted"/>
<dbReference type="EMBL" id="KV878139">
    <property type="protein sequence ID" value="OJJ08345.1"/>
    <property type="molecule type" value="Genomic_DNA"/>
</dbReference>
<protein>
    <recommendedName>
        <fullName evidence="5">Nucleoside phosphorylase domain-containing protein</fullName>
    </recommendedName>
</protein>
<dbReference type="Gene3D" id="3.40.50.1580">
    <property type="entry name" value="Nucleoside phosphorylase domain"/>
    <property type="match status" value="1"/>
</dbReference>
<feature type="domain" description="Nucleoside phosphorylase" evidence="1">
    <location>
        <begin position="12"/>
        <end position="304"/>
    </location>
</feature>
<sequence length="368" mass="39868">MAQKLQHTDYDIAWICALPLELAAAKSMLDEIHPSLPQAPSDQNSYTLGRISGHNIVLVCLPSGTYGTTSAATVLSQMLSTFSSISYGLMVGIGGGIPSRDRDIRLGDVVVSTPSGISGGVIQYDHGKALPDKSFETTGSFNRPPPVLLSAVSQMRSNHMVNCLELQATIAKALQSHKYIKEHFSRPGRDWLFNAAHKHCTDAIDCSACDKTQLVDRLPRRSHEPRIHYGLIASGNQVIKDAQTRDLISHRLGGRILCLEMEAAGLMNQLPCLVIRGICDYCDSHKQDDWHGYGALSAAAYAKVLLTLVPVGARFDRPWVGSEEQAKHYEFNNSGSGSQFNVNGGSQSNNTGNGNQFFGGFHGPVSFG</sequence>